<dbReference type="AlphaFoldDB" id="A0AA36D450"/>
<reference evidence="2" key="1">
    <citation type="submission" date="2023-06" db="EMBL/GenBank/DDBJ databases">
        <authorList>
            <person name="Delattre M."/>
        </authorList>
    </citation>
    <scope>NUCLEOTIDE SEQUENCE</scope>
    <source>
        <strain evidence="2">AF72</strain>
    </source>
</reference>
<keyword evidence="3" id="KW-1185">Reference proteome</keyword>
<organism evidence="2 3">
    <name type="scientific">Mesorhabditis spiculigera</name>
    <dbReference type="NCBI Taxonomy" id="96644"/>
    <lineage>
        <taxon>Eukaryota</taxon>
        <taxon>Metazoa</taxon>
        <taxon>Ecdysozoa</taxon>
        <taxon>Nematoda</taxon>
        <taxon>Chromadorea</taxon>
        <taxon>Rhabditida</taxon>
        <taxon>Rhabditina</taxon>
        <taxon>Rhabditomorpha</taxon>
        <taxon>Rhabditoidea</taxon>
        <taxon>Rhabditidae</taxon>
        <taxon>Mesorhabditinae</taxon>
        <taxon>Mesorhabditis</taxon>
    </lineage>
</organism>
<evidence type="ECO:0000313" key="2">
    <source>
        <dbReference type="EMBL" id="CAJ0580738.1"/>
    </source>
</evidence>
<accession>A0AA36D450</accession>
<evidence type="ECO:0000313" key="3">
    <source>
        <dbReference type="Proteomes" id="UP001177023"/>
    </source>
</evidence>
<evidence type="ECO:0000256" key="1">
    <source>
        <dbReference type="SAM" id="Coils"/>
    </source>
</evidence>
<gene>
    <name evidence="2" type="ORF">MSPICULIGERA_LOCUS18926</name>
</gene>
<keyword evidence="1" id="KW-0175">Coiled coil</keyword>
<feature type="non-terminal residue" evidence="2">
    <location>
        <position position="164"/>
    </location>
</feature>
<feature type="coiled-coil region" evidence="1">
    <location>
        <begin position="54"/>
        <end position="98"/>
    </location>
</feature>
<sequence>MEAPDCGLGKATLGEDGNGTVELLTMQRSCDRQHKLLNVMEECIRQLHQNDAQLDILAETANFLKKRHDEIKKNITKMSDNERAMELLRSEMEKVQRQVGIWLSEVKEVRQARNDIEIRIEVAHGEAKRCHRCGRLADARLEEMQRRHEKLWKHFIDEWTLALA</sequence>
<name>A0AA36D450_9BILA</name>
<comment type="caution">
    <text evidence="2">The sequence shown here is derived from an EMBL/GenBank/DDBJ whole genome shotgun (WGS) entry which is preliminary data.</text>
</comment>
<proteinExistence type="predicted"/>
<dbReference type="EMBL" id="CATQJA010002662">
    <property type="protein sequence ID" value="CAJ0580738.1"/>
    <property type="molecule type" value="Genomic_DNA"/>
</dbReference>
<protein>
    <submittedName>
        <fullName evidence="2">Uncharacterized protein</fullName>
    </submittedName>
</protein>
<dbReference type="Proteomes" id="UP001177023">
    <property type="component" value="Unassembled WGS sequence"/>
</dbReference>